<dbReference type="SUPFAM" id="SSF50249">
    <property type="entry name" value="Nucleic acid-binding proteins"/>
    <property type="match status" value="1"/>
</dbReference>
<feature type="transmembrane region" description="Helical" evidence="2">
    <location>
        <begin position="76"/>
        <end position="97"/>
    </location>
</feature>
<comment type="subcellular location">
    <subcellularLocation>
        <location evidence="1">Cytoplasm</location>
    </subcellularLocation>
</comment>
<keyword evidence="2" id="KW-1133">Transmembrane helix</keyword>
<dbReference type="PROSITE" id="PS51857">
    <property type="entry name" value="CSD_2"/>
    <property type="match status" value="1"/>
</dbReference>
<feature type="transmembrane region" description="Helical" evidence="2">
    <location>
        <begin position="12"/>
        <end position="31"/>
    </location>
</feature>
<keyword evidence="2" id="KW-0812">Transmembrane</keyword>
<dbReference type="InterPro" id="IPR011129">
    <property type="entry name" value="CSD"/>
</dbReference>
<dbReference type="Gene3D" id="2.40.50.140">
    <property type="entry name" value="Nucleic acid-binding proteins"/>
    <property type="match status" value="1"/>
</dbReference>
<reference evidence="5" key="1">
    <citation type="journal article" date="2019" name="Int. J. Syst. Evol. Microbiol.">
        <title>The Global Catalogue of Microorganisms (GCM) 10K type strain sequencing project: providing services to taxonomists for standard genome sequencing and annotation.</title>
        <authorList>
            <consortium name="The Broad Institute Genomics Platform"/>
            <consortium name="The Broad Institute Genome Sequencing Center for Infectious Disease"/>
            <person name="Wu L."/>
            <person name="Ma J."/>
        </authorList>
    </citation>
    <scope>NUCLEOTIDE SEQUENCE [LARGE SCALE GENOMIC DNA]</scope>
    <source>
        <strain evidence="5">JCM 17805</strain>
    </source>
</reference>
<dbReference type="Pfam" id="PF00313">
    <property type="entry name" value="CSD"/>
    <property type="match status" value="1"/>
</dbReference>
<accession>A0ABP8UYU1</accession>
<keyword evidence="2" id="KW-0472">Membrane</keyword>
<name>A0ABP8UYU1_9GAMM</name>
<evidence type="ECO:0000259" key="3">
    <source>
        <dbReference type="PROSITE" id="PS51857"/>
    </source>
</evidence>
<dbReference type="InterPro" id="IPR012340">
    <property type="entry name" value="NA-bd_OB-fold"/>
</dbReference>
<dbReference type="InterPro" id="IPR002059">
    <property type="entry name" value="CSP_DNA-bd"/>
</dbReference>
<dbReference type="EMBL" id="BAABFL010000121">
    <property type="protein sequence ID" value="GAA4649113.1"/>
    <property type="molecule type" value="Genomic_DNA"/>
</dbReference>
<dbReference type="PRINTS" id="PR00050">
    <property type="entry name" value="COLDSHOCK"/>
</dbReference>
<protein>
    <recommendedName>
        <fullName evidence="3">CSD domain-containing protein</fullName>
    </recommendedName>
</protein>
<feature type="transmembrane region" description="Helical" evidence="2">
    <location>
        <begin position="51"/>
        <end position="69"/>
    </location>
</feature>
<keyword evidence="5" id="KW-1185">Reference proteome</keyword>
<dbReference type="PROSITE" id="PS00352">
    <property type="entry name" value="CSD_1"/>
    <property type="match status" value="1"/>
</dbReference>
<feature type="domain" description="CSD" evidence="3">
    <location>
        <begin position="145"/>
        <end position="209"/>
    </location>
</feature>
<dbReference type="CDD" id="cd04458">
    <property type="entry name" value="CSP_CDS"/>
    <property type="match status" value="1"/>
</dbReference>
<dbReference type="PANTHER" id="PTHR46565:SF20">
    <property type="entry name" value="COLD SHOCK DOMAIN-CONTAINING PROTEIN 4"/>
    <property type="match status" value="1"/>
</dbReference>
<organism evidence="4 5">
    <name type="scientific">Kistimonas scapharcae</name>
    <dbReference type="NCBI Taxonomy" id="1036133"/>
    <lineage>
        <taxon>Bacteria</taxon>
        <taxon>Pseudomonadati</taxon>
        <taxon>Pseudomonadota</taxon>
        <taxon>Gammaproteobacteria</taxon>
        <taxon>Oceanospirillales</taxon>
        <taxon>Endozoicomonadaceae</taxon>
        <taxon>Kistimonas</taxon>
    </lineage>
</organism>
<dbReference type="PANTHER" id="PTHR46565">
    <property type="entry name" value="COLD SHOCK DOMAIN PROTEIN 2"/>
    <property type="match status" value="1"/>
</dbReference>
<evidence type="ECO:0000256" key="1">
    <source>
        <dbReference type="RuleBase" id="RU000408"/>
    </source>
</evidence>
<evidence type="ECO:0000313" key="5">
    <source>
        <dbReference type="Proteomes" id="UP001500604"/>
    </source>
</evidence>
<proteinExistence type="predicted"/>
<dbReference type="SMART" id="SM00357">
    <property type="entry name" value="CSP"/>
    <property type="match status" value="1"/>
</dbReference>
<sequence length="213" mass="23396">MYLKHLKFLHTLLGLGLITGYLISYTLLTRLYPAVYPNHTVIDILLDSSNILLLATATANLLLGTYLVALHGSRRLLQMTGSLLIILSGMSAAFVSFGRLPQMPGDLNVALLPLGSLLAGLLAHLLCNLRALNPKTRLIVDTSDRETGTVKWFNISKGFGFITRDQGEDVFVHYRAIRGEGHRTLAEGQRVEFIVTKKEKGLQAEDVISAPTL</sequence>
<evidence type="ECO:0000313" key="4">
    <source>
        <dbReference type="EMBL" id="GAA4649113.1"/>
    </source>
</evidence>
<dbReference type="Proteomes" id="UP001500604">
    <property type="component" value="Unassembled WGS sequence"/>
</dbReference>
<comment type="caution">
    <text evidence="4">The sequence shown here is derived from an EMBL/GenBank/DDBJ whole genome shotgun (WGS) entry which is preliminary data.</text>
</comment>
<evidence type="ECO:0000256" key="2">
    <source>
        <dbReference type="SAM" id="Phobius"/>
    </source>
</evidence>
<feature type="transmembrane region" description="Helical" evidence="2">
    <location>
        <begin position="109"/>
        <end position="127"/>
    </location>
</feature>
<gene>
    <name evidence="4" type="ORF">GCM10023116_13870</name>
</gene>
<dbReference type="InterPro" id="IPR019844">
    <property type="entry name" value="CSD_CS"/>
</dbReference>